<evidence type="ECO:0000313" key="3">
    <source>
        <dbReference type="Proteomes" id="UP000604046"/>
    </source>
</evidence>
<dbReference type="EMBL" id="CAJNDS010000846">
    <property type="protein sequence ID" value="CAE7237301.1"/>
    <property type="molecule type" value="Genomic_DNA"/>
</dbReference>
<feature type="compositionally biased region" description="Acidic residues" evidence="1">
    <location>
        <begin position="39"/>
        <end position="49"/>
    </location>
</feature>
<evidence type="ECO:0000256" key="1">
    <source>
        <dbReference type="SAM" id="MobiDB-lite"/>
    </source>
</evidence>
<gene>
    <name evidence="2" type="ORF">SNAT2548_LOCUS10310</name>
</gene>
<reference evidence="2" key="1">
    <citation type="submission" date="2021-02" db="EMBL/GenBank/DDBJ databases">
        <authorList>
            <person name="Dougan E. K."/>
            <person name="Rhodes N."/>
            <person name="Thang M."/>
            <person name="Chan C."/>
        </authorList>
    </citation>
    <scope>NUCLEOTIDE SEQUENCE</scope>
</reference>
<name>A0A812KZC5_9DINO</name>
<evidence type="ECO:0000313" key="2">
    <source>
        <dbReference type="EMBL" id="CAE7237301.1"/>
    </source>
</evidence>
<protein>
    <submittedName>
        <fullName evidence="2">Uncharacterized protein</fullName>
    </submittedName>
</protein>
<feature type="region of interest" description="Disordered" evidence="1">
    <location>
        <begin position="32"/>
        <end position="128"/>
    </location>
</feature>
<dbReference type="Proteomes" id="UP000604046">
    <property type="component" value="Unassembled WGS sequence"/>
</dbReference>
<comment type="caution">
    <text evidence="2">The sequence shown here is derived from an EMBL/GenBank/DDBJ whole genome shotgun (WGS) entry which is preliminary data.</text>
</comment>
<proteinExistence type="predicted"/>
<organism evidence="2 3">
    <name type="scientific">Symbiodinium natans</name>
    <dbReference type="NCBI Taxonomy" id="878477"/>
    <lineage>
        <taxon>Eukaryota</taxon>
        <taxon>Sar</taxon>
        <taxon>Alveolata</taxon>
        <taxon>Dinophyceae</taxon>
        <taxon>Suessiales</taxon>
        <taxon>Symbiodiniaceae</taxon>
        <taxon>Symbiodinium</taxon>
    </lineage>
</organism>
<accession>A0A812KZC5</accession>
<dbReference type="AlphaFoldDB" id="A0A812KZC5"/>
<keyword evidence="3" id="KW-1185">Reference proteome</keyword>
<sequence length="128" mass="14331">MSLNIAPKQLAEDESRFVSKVGTTVFHDALVEFSKDPAEEMSSEEDEVGENQPMKPMSDSEDEAREKQPMKPMSDSEDEAREKQPMKPMSDSEDEAGEKQPVKPMPDSEDEVQSSAKDPVPRAHLMYA</sequence>